<proteinExistence type="inferred from homology"/>
<comment type="caution">
    <text evidence="6">The sequence shown here is derived from an EMBL/GenBank/DDBJ whole genome shotgun (WGS) entry which is preliminary data.</text>
</comment>
<feature type="non-terminal residue" evidence="6">
    <location>
        <position position="1"/>
    </location>
</feature>
<dbReference type="GO" id="GO:0008017">
    <property type="term" value="F:microtubule binding"/>
    <property type="evidence" value="ECO:0007669"/>
    <property type="project" value="InterPro"/>
</dbReference>
<sequence length="250" mass="28850">SADLEDLSFHINMKISTIKKTLQLRSIGQEPSFKSMLGKIGHEMVLLHDLLSKMEAEVQQQEKLKNLLKELQKSAERDQRAAQHLRDNIPLHLPTPQSSITAPAVKSEEPTKVPEPKQAKQSTKKPRAIKEVSLITAEEFKNVPTYMKGRLTYEQINAVVQELNRALQGKYKILHQAPKAMNALSRNLYHRYLEEETKETKGEFFVVEADIKQFTQMKVDKRFHCIINILRHCQRLREARGAQLVRYVVC</sequence>
<feature type="region of interest" description="Disordered" evidence="5">
    <location>
        <begin position="87"/>
        <end position="126"/>
    </location>
</feature>
<dbReference type="GO" id="GO:0007059">
    <property type="term" value="P:chromosome segregation"/>
    <property type="evidence" value="ECO:0007669"/>
    <property type="project" value="InterPro"/>
</dbReference>
<gene>
    <name evidence="6" type="primary">Ska1</name>
    <name evidence="6" type="ORF">PENPIL_R14280</name>
</gene>
<dbReference type="CDD" id="cd12958">
    <property type="entry name" value="SKA1_N"/>
    <property type="match status" value="1"/>
</dbReference>
<dbReference type="OrthoDB" id="5962at2759"/>
<evidence type="ECO:0000256" key="3">
    <source>
        <dbReference type="ARBA" id="ARBA00047182"/>
    </source>
</evidence>
<dbReference type="PANTHER" id="PTHR28573">
    <property type="entry name" value="SPINDLE AND KINETOCHORE-ASSOCIATED PROTEIN 1"/>
    <property type="match status" value="1"/>
</dbReference>
<organism evidence="6 7">
    <name type="scientific">Penelope pileata</name>
    <dbReference type="NCBI Taxonomy" id="1118817"/>
    <lineage>
        <taxon>Eukaryota</taxon>
        <taxon>Metazoa</taxon>
        <taxon>Chordata</taxon>
        <taxon>Craniata</taxon>
        <taxon>Vertebrata</taxon>
        <taxon>Euteleostomi</taxon>
        <taxon>Archelosauria</taxon>
        <taxon>Archosauria</taxon>
        <taxon>Dinosauria</taxon>
        <taxon>Saurischia</taxon>
        <taxon>Theropoda</taxon>
        <taxon>Coelurosauria</taxon>
        <taxon>Aves</taxon>
        <taxon>Neognathae</taxon>
        <taxon>Galloanserae</taxon>
        <taxon>Galliformes</taxon>
        <taxon>Cracidae</taxon>
        <taxon>Penelope</taxon>
    </lineage>
</organism>
<dbReference type="AlphaFoldDB" id="A0A851NUE2"/>
<dbReference type="GO" id="GO:0031110">
    <property type="term" value="P:regulation of microtubule polymerization or depolymerization"/>
    <property type="evidence" value="ECO:0007669"/>
    <property type="project" value="TreeGrafter"/>
</dbReference>
<evidence type="ECO:0000256" key="2">
    <source>
        <dbReference type="ARBA" id="ARBA00023054"/>
    </source>
</evidence>
<dbReference type="InterPro" id="IPR042031">
    <property type="entry name" value="SKA1_MBD_sf"/>
</dbReference>
<dbReference type="EMBL" id="WBMW01002815">
    <property type="protein sequence ID" value="NXC43710.1"/>
    <property type="molecule type" value="Genomic_DNA"/>
</dbReference>
<dbReference type="GO" id="GO:0005876">
    <property type="term" value="C:spindle microtubule"/>
    <property type="evidence" value="ECO:0007669"/>
    <property type="project" value="TreeGrafter"/>
</dbReference>
<dbReference type="InterPro" id="IPR009829">
    <property type="entry name" value="SKA1"/>
</dbReference>
<comment type="similarity">
    <text evidence="1">Belongs to the SKA1 family.</text>
</comment>
<dbReference type="GO" id="GO:0000940">
    <property type="term" value="C:outer kinetochore"/>
    <property type="evidence" value="ECO:0007669"/>
    <property type="project" value="TreeGrafter"/>
</dbReference>
<evidence type="ECO:0000256" key="4">
    <source>
        <dbReference type="ARBA" id="ARBA00047202"/>
    </source>
</evidence>
<evidence type="ECO:0000256" key="1">
    <source>
        <dbReference type="ARBA" id="ARBA00006836"/>
    </source>
</evidence>
<feature type="compositionally biased region" description="Basic and acidic residues" evidence="5">
    <location>
        <begin position="106"/>
        <end position="118"/>
    </location>
</feature>
<dbReference type="Pfam" id="PF07160">
    <property type="entry name" value="SKA1"/>
    <property type="match status" value="1"/>
</dbReference>
<keyword evidence="7" id="KW-1185">Reference proteome</keyword>
<dbReference type="Proteomes" id="UP000613066">
    <property type="component" value="Unassembled WGS sequence"/>
</dbReference>
<keyword evidence="2" id="KW-0175">Coiled coil</keyword>
<dbReference type="FunFam" id="1.10.10.1890:FF:000002">
    <property type="entry name" value="Spindle and kinetochore-associated protein 1"/>
    <property type="match status" value="1"/>
</dbReference>
<evidence type="ECO:0000313" key="7">
    <source>
        <dbReference type="Proteomes" id="UP000613066"/>
    </source>
</evidence>
<dbReference type="PANTHER" id="PTHR28573:SF1">
    <property type="entry name" value="SPINDLE AND KINETOCHORE-ASSOCIATED PROTEIN 1"/>
    <property type="match status" value="1"/>
</dbReference>
<dbReference type="Gene3D" id="6.10.250.1370">
    <property type="match status" value="1"/>
</dbReference>
<evidence type="ECO:0000256" key="5">
    <source>
        <dbReference type="SAM" id="MobiDB-lite"/>
    </source>
</evidence>
<dbReference type="Gene3D" id="1.10.10.1890">
    <property type="entry name" value="Ska1 microtubule binding domain-like"/>
    <property type="match status" value="1"/>
</dbReference>
<dbReference type="GO" id="GO:0072686">
    <property type="term" value="C:mitotic spindle"/>
    <property type="evidence" value="ECO:0007669"/>
    <property type="project" value="TreeGrafter"/>
</dbReference>
<protein>
    <recommendedName>
        <fullName evidence="3">SKA complex subunit 1</fullName>
    </recommendedName>
    <alternativeName>
        <fullName evidence="4">Spindle and kinetochore-associated protein 1</fullName>
    </alternativeName>
</protein>
<accession>A0A851NUE2</accession>
<dbReference type="GO" id="GO:0051301">
    <property type="term" value="P:cell division"/>
    <property type="evidence" value="ECO:0007669"/>
    <property type="project" value="InterPro"/>
</dbReference>
<name>A0A851NUE2_9GALL</name>
<evidence type="ECO:0000313" key="6">
    <source>
        <dbReference type="EMBL" id="NXC43710.1"/>
    </source>
</evidence>
<reference evidence="6" key="1">
    <citation type="submission" date="2019-09" db="EMBL/GenBank/DDBJ databases">
        <title>Bird 10,000 Genomes (B10K) Project - Family phase.</title>
        <authorList>
            <person name="Zhang G."/>
        </authorList>
    </citation>
    <scope>NUCLEOTIDE SEQUENCE</scope>
    <source>
        <strain evidence="6">B10K-DU-001-08</strain>
        <tissue evidence="6">Muscle</tissue>
    </source>
</reference>
<feature type="non-terminal residue" evidence="6">
    <location>
        <position position="250"/>
    </location>
</feature>
<dbReference type="GO" id="GO:0000278">
    <property type="term" value="P:mitotic cell cycle"/>
    <property type="evidence" value="ECO:0007669"/>
    <property type="project" value="TreeGrafter"/>
</dbReference>